<dbReference type="AlphaFoldDB" id="A0A1X7UL68"/>
<gene>
    <name evidence="1" type="primary">105313170</name>
</gene>
<reference evidence="2" key="1">
    <citation type="journal article" date="2010" name="Nature">
        <title>The Amphimedon queenslandica genome and the evolution of animal complexity.</title>
        <authorList>
            <person name="Srivastava M."/>
            <person name="Simakov O."/>
            <person name="Chapman J."/>
            <person name="Fahey B."/>
            <person name="Gauthier M.E."/>
            <person name="Mitros T."/>
            <person name="Richards G.S."/>
            <person name="Conaco C."/>
            <person name="Dacre M."/>
            <person name="Hellsten U."/>
            <person name="Larroux C."/>
            <person name="Putnam N.H."/>
            <person name="Stanke M."/>
            <person name="Adamska M."/>
            <person name="Darling A."/>
            <person name="Degnan S.M."/>
            <person name="Oakley T.H."/>
            <person name="Plachetzki D.C."/>
            <person name="Zhai Y."/>
            <person name="Adamski M."/>
            <person name="Calcino A."/>
            <person name="Cummins S.F."/>
            <person name="Goodstein D.M."/>
            <person name="Harris C."/>
            <person name="Jackson D.J."/>
            <person name="Leys S.P."/>
            <person name="Shu S."/>
            <person name="Woodcroft B.J."/>
            <person name="Vervoort M."/>
            <person name="Kosik K.S."/>
            <person name="Manning G."/>
            <person name="Degnan B.M."/>
            <person name="Rokhsar D.S."/>
        </authorList>
    </citation>
    <scope>NUCLEOTIDE SEQUENCE [LARGE SCALE GENOMIC DNA]</scope>
</reference>
<evidence type="ECO:0000313" key="1">
    <source>
        <dbReference type="EnsemblMetazoa" id="Aqu2.1.28725_001"/>
    </source>
</evidence>
<organism evidence="1">
    <name type="scientific">Amphimedon queenslandica</name>
    <name type="common">Sponge</name>
    <dbReference type="NCBI Taxonomy" id="400682"/>
    <lineage>
        <taxon>Eukaryota</taxon>
        <taxon>Metazoa</taxon>
        <taxon>Porifera</taxon>
        <taxon>Demospongiae</taxon>
        <taxon>Heteroscleromorpha</taxon>
        <taxon>Haplosclerida</taxon>
        <taxon>Niphatidae</taxon>
        <taxon>Amphimedon</taxon>
    </lineage>
</organism>
<evidence type="ECO:0000313" key="2">
    <source>
        <dbReference type="Proteomes" id="UP000007879"/>
    </source>
</evidence>
<dbReference type="Proteomes" id="UP000007879">
    <property type="component" value="Unassembled WGS sequence"/>
</dbReference>
<dbReference type="EnsemblMetazoa" id="Aqu2.1.28725_001">
    <property type="protein sequence ID" value="Aqu2.1.28725_001"/>
    <property type="gene ID" value="Aqu2.1.28725"/>
</dbReference>
<dbReference type="InParanoid" id="A0A1X7UL68"/>
<keyword evidence="2" id="KW-1185">Reference proteome</keyword>
<dbReference type="KEGG" id="aqu:105313170"/>
<sequence length="145" mass="16500">MAASLWRRQALNIVFYRKRFRAISPALFSSQPPGKWDYSEEEISDIVRHMQELALLKATENEAEDKNQVSYLKSMMKIAQALSEISHVTVADTEPHPLYDHFGCDAHAKNDHHFGSEILSKEKLKDNYLQLPSIPAGSASRNTSR</sequence>
<accession>A0A1X7UL68</accession>
<reference evidence="1" key="2">
    <citation type="submission" date="2017-05" db="UniProtKB">
        <authorList>
            <consortium name="EnsemblMetazoa"/>
        </authorList>
    </citation>
    <scope>IDENTIFICATION</scope>
</reference>
<name>A0A1X7UL68_AMPQE</name>
<proteinExistence type="predicted"/>
<protein>
    <submittedName>
        <fullName evidence="1">Uncharacterized protein</fullName>
    </submittedName>
</protein>
<dbReference type="EnsemblMetazoa" id="XM_011406364.2">
    <property type="protein sequence ID" value="XP_011404666.1"/>
    <property type="gene ID" value="LOC105313170"/>
</dbReference>